<dbReference type="InterPro" id="IPR011059">
    <property type="entry name" value="Metal-dep_hydrolase_composite"/>
</dbReference>
<dbReference type="GO" id="GO:0005737">
    <property type="term" value="C:cytoplasm"/>
    <property type="evidence" value="ECO:0007669"/>
    <property type="project" value="TreeGrafter"/>
</dbReference>
<dbReference type="EMBL" id="CP002776">
    <property type="protein sequence ID" value="AEG31095.1"/>
    <property type="molecule type" value="Genomic_DNA"/>
</dbReference>
<dbReference type="NCBIfam" id="NF005791">
    <property type="entry name" value="PRK07627.1"/>
    <property type="match status" value="1"/>
</dbReference>
<proteinExistence type="predicted"/>
<dbReference type="AlphaFoldDB" id="F6DAC9"/>
<dbReference type="RefSeq" id="WP_013834878.1">
    <property type="nucleotide sequence ID" value="NC_015581.1"/>
</dbReference>
<organism evidence="3 4">
    <name type="scientific">Thiomicrospira cyclica (strain DSM 14477 / JCM 11371 / ALM1)</name>
    <name type="common">Thioalkalimicrobium cyclicum</name>
    <dbReference type="NCBI Taxonomy" id="717773"/>
    <lineage>
        <taxon>Bacteria</taxon>
        <taxon>Pseudomonadati</taxon>
        <taxon>Pseudomonadota</taxon>
        <taxon>Gammaproteobacteria</taxon>
        <taxon>Thiotrichales</taxon>
        <taxon>Piscirickettsiaceae</taxon>
        <taxon>Thiomicrospira</taxon>
    </lineage>
</organism>
<evidence type="ECO:0000256" key="1">
    <source>
        <dbReference type="ARBA" id="ARBA00022975"/>
    </source>
</evidence>
<dbReference type="InterPro" id="IPR004722">
    <property type="entry name" value="DHOase"/>
</dbReference>
<dbReference type="eggNOG" id="COG0044">
    <property type="taxonomic scope" value="Bacteria"/>
</dbReference>
<evidence type="ECO:0000313" key="4">
    <source>
        <dbReference type="Proteomes" id="UP000009232"/>
    </source>
</evidence>
<keyword evidence="1" id="KW-0665">Pyrimidine biosynthesis</keyword>
<dbReference type="PANTHER" id="PTHR43668">
    <property type="entry name" value="ALLANTOINASE"/>
    <property type="match status" value="1"/>
</dbReference>
<reference evidence="3 4" key="1">
    <citation type="submission" date="2011-05" db="EMBL/GenBank/DDBJ databases">
        <title>Complete sequence of Thioalkalimicrobium cyclicum ALM1.</title>
        <authorList>
            <consortium name="US DOE Joint Genome Institute"/>
            <person name="Lucas S."/>
            <person name="Han J."/>
            <person name="Lapidus A."/>
            <person name="Cheng J.-F."/>
            <person name="Goodwin L."/>
            <person name="Pitluck S."/>
            <person name="Peters L."/>
            <person name="Mikhailova N."/>
            <person name="Davenport K."/>
            <person name="Han C."/>
            <person name="Tapia R."/>
            <person name="Land M."/>
            <person name="Hauser L."/>
            <person name="Kyrpides N."/>
            <person name="Ivanova N."/>
            <person name="Pagani I."/>
            <person name="Kappler U."/>
            <person name="Woyke T."/>
        </authorList>
    </citation>
    <scope>NUCLEOTIDE SEQUENCE [LARGE SCALE GENOMIC DNA]</scope>
    <source>
        <strain evidence="4">DSM 14477 / JCM 11371 / ALM1</strain>
    </source>
</reference>
<dbReference type="Proteomes" id="UP000009232">
    <property type="component" value="Chromosome"/>
</dbReference>
<dbReference type="Pfam" id="PF12890">
    <property type="entry name" value="DHOase"/>
    <property type="match status" value="1"/>
</dbReference>
<dbReference type="InterPro" id="IPR024403">
    <property type="entry name" value="DHOase_cat"/>
</dbReference>
<dbReference type="InterPro" id="IPR032466">
    <property type="entry name" value="Metal_Hydrolase"/>
</dbReference>
<dbReference type="HOGENOM" id="CLU_015572_1_0_6"/>
<dbReference type="GO" id="GO:0046872">
    <property type="term" value="F:metal ion binding"/>
    <property type="evidence" value="ECO:0007669"/>
    <property type="project" value="InterPro"/>
</dbReference>
<dbReference type="SUPFAM" id="SSF51556">
    <property type="entry name" value="Metallo-dependent hydrolases"/>
    <property type="match status" value="1"/>
</dbReference>
<dbReference type="Gene3D" id="2.30.40.10">
    <property type="entry name" value="Urease, subunit C, domain 1"/>
    <property type="match status" value="1"/>
</dbReference>
<gene>
    <name evidence="3" type="ordered locus">Thicy_0319</name>
</gene>
<keyword evidence="4" id="KW-1185">Reference proteome</keyword>
<sequence>MKIIIQQGRIIDPSQQLDQVTNIYISHGHIVAVGDQIPTGFEPSDEVEILDAQGLWVLPGLVDLQARLGEPGKHLAGTIASETKAAVSGGITTLCCPPDTQPVTDTQAVTELIQRRARQAATAFVLPLGALTKDLAGEQLSNMNSLKAGGCVALSQANQPIQNPLVLKNALNYAASQDLLVMLRCENQQLKNHGVAHSGAVSTRLGLNPIPRSAETIALARDLILVAESGVRAHFSQVSCAESVKMIAQAKTQGLAVTCDVAAHQLHLTEMDLLEFNSLFHVSPPLRSQDDQLALIAGVADGTIDAIVSDHTPLNKDHKLLPFGESTPGISALETLLPLTLKLVSQGQLSLERAISALTWQPANIINVMAGRLSSGYSADLCLVDPEAFWAFDPAQLISAGKNSPFAGWRFESEVVTTLFQGRTVYQNRAV</sequence>
<dbReference type="GO" id="GO:0004151">
    <property type="term" value="F:dihydroorotase activity"/>
    <property type="evidence" value="ECO:0007669"/>
    <property type="project" value="InterPro"/>
</dbReference>
<dbReference type="GO" id="GO:0004038">
    <property type="term" value="F:allantoinase activity"/>
    <property type="evidence" value="ECO:0007669"/>
    <property type="project" value="TreeGrafter"/>
</dbReference>
<dbReference type="Gene3D" id="3.20.20.140">
    <property type="entry name" value="Metal-dependent hydrolases"/>
    <property type="match status" value="1"/>
</dbReference>
<dbReference type="NCBIfam" id="TIGR00857">
    <property type="entry name" value="pyrC_multi"/>
    <property type="match status" value="1"/>
</dbReference>
<dbReference type="InterPro" id="IPR050138">
    <property type="entry name" value="DHOase/Allantoinase_Hydrolase"/>
</dbReference>
<dbReference type="GO" id="GO:0006221">
    <property type="term" value="P:pyrimidine nucleotide biosynthetic process"/>
    <property type="evidence" value="ECO:0007669"/>
    <property type="project" value="UniProtKB-KW"/>
</dbReference>
<name>F6DAC9_THICA</name>
<protein>
    <submittedName>
        <fullName evidence="3">Dihydroorotase, multifunctional complex type</fullName>
    </submittedName>
</protein>
<accession>F6DAC9</accession>
<dbReference type="PANTHER" id="PTHR43668:SF2">
    <property type="entry name" value="ALLANTOINASE"/>
    <property type="match status" value="1"/>
</dbReference>
<dbReference type="CDD" id="cd01317">
    <property type="entry name" value="DHOase_IIa"/>
    <property type="match status" value="1"/>
</dbReference>
<dbReference type="STRING" id="717773.Thicy_0319"/>
<dbReference type="GO" id="GO:0006145">
    <property type="term" value="P:purine nucleobase catabolic process"/>
    <property type="evidence" value="ECO:0007669"/>
    <property type="project" value="TreeGrafter"/>
</dbReference>
<evidence type="ECO:0000313" key="3">
    <source>
        <dbReference type="EMBL" id="AEG31095.1"/>
    </source>
</evidence>
<dbReference type="SUPFAM" id="SSF51338">
    <property type="entry name" value="Composite domain of metallo-dependent hydrolases"/>
    <property type="match status" value="1"/>
</dbReference>
<evidence type="ECO:0000259" key="2">
    <source>
        <dbReference type="Pfam" id="PF12890"/>
    </source>
</evidence>
<feature type="domain" description="Dihydroorotase catalytic" evidence="2">
    <location>
        <begin position="57"/>
        <end position="243"/>
    </location>
</feature>
<dbReference type="KEGG" id="tcy:Thicy_0319"/>
<dbReference type="OrthoDB" id="5687299at2"/>